<dbReference type="AlphaFoldDB" id="Q47Q61"/>
<proteinExistence type="predicted"/>
<dbReference type="eggNOG" id="ENOG50318MJ">
    <property type="taxonomic scope" value="Bacteria"/>
</dbReference>
<keyword evidence="1" id="KW-0472">Membrane</keyword>
<feature type="transmembrane region" description="Helical" evidence="1">
    <location>
        <begin position="106"/>
        <end position="127"/>
    </location>
</feature>
<feature type="transmembrane region" description="Helical" evidence="1">
    <location>
        <begin position="183"/>
        <end position="203"/>
    </location>
</feature>
<gene>
    <name evidence="2" type="ordered locus">Tfu_1370</name>
</gene>
<dbReference type="OrthoDB" id="8850092at2"/>
<feature type="transmembrane region" description="Helical" evidence="1">
    <location>
        <begin position="215"/>
        <end position="231"/>
    </location>
</feature>
<feature type="transmembrane region" description="Helical" evidence="1">
    <location>
        <begin position="6"/>
        <end position="27"/>
    </location>
</feature>
<keyword evidence="1" id="KW-0812">Transmembrane</keyword>
<feature type="transmembrane region" description="Helical" evidence="1">
    <location>
        <begin position="74"/>
        <end position="94"/>
    </location>
</feature>
<accession>Q47Q61</accession>
<feature type="transmembrane region" description="Helical" evidence="1">
    <location>
        <begin position="39"/>
        <end position="62"/>
    </location>
</feature>
<dbReference type="EMBL" id="CP000088">
    <property type="protein sequence ID" value="AAZ55408.1"/>
    <property type="molecule type" value="Genomic_DNA"/>
</dbReference>
<evidence type="ECO:0000313" key="2">
    <source>
        <dbReference type="EMBL" id="AAZ55408.1"/>
    </source>
</evidence>
<dbReference type="KEGG" id="tfu:Tfu_1370"/>
<evidence type="ECO:0000256" key="1">
    <source>
        <dbReference type="SAM" id="Phobius"/>
    </source>
</evidence>
<sequence>MTANQLWVLIVLGIFHGFHPGMGWLLAVSRGLQERRRSAVVSALPLLALGHAASVALVAVAVTVTGAMTTSTVFSVAGAAILVVAGVWFLLGPLHRGHQHPANLSSWQLAVASFVMACAHGSGLMLLPVLAGQVEHSHVHAGHGHHGTAVVETADAGAAASTGHVDLWDATLLGLAATGVHTLAMLAATGLAALLVYEFFGVYAMRLRWVTMDRVWGVTLLAGGVFVLWGAW</sequence>
<protein>
    <submittedName>
        <fullName evidence="2">Membrane protein, putative</fullName>
    </submittedName>
</protein>
<organism evidence="2">
    <name type="scientific">Thermobifida fusca (strain YX)</name>
    <dbReference type="NCBI Taxonomy" id="269800"/>
    <lineage>
        <taxon>Bacteria</taxon>
        <taxon>Bacillati</taxon>
        <taxon>Actinomycetota</taxon>
        <taxon>Actinomycetes</taxon>
        <taxon>Streptosporangiales</taxon>
        <taxon>Nocardiopsidaceae</taxon>
        <taxon>Thermobifida</taxon>
    </lineage>
</organism>
<dbReference type="STRING" id="269800.Tfu_1370"/>
<dbReference type="RefSeq" id="WP_011291804.1">
    <property type="nucleotide sequence ID" value="NC_007333.1"/>
</dbReference>
<reference evidence="2" key="1">
    <citation type="submission" date="2005-07" db="EMBL/GenBank/DDBJ databases">
        <title>Complete sequence of Thermobifida fusca YX.</title>
        <authorList>
            <consortium name="US DOE Joint Genome Institute"/>
            <person name="Copeland A."/>
            <person name="Lucas S."/>
            <person name="Lapidus A."/>
            <person name="Barry K."/>
            <person name="Detter J.C."/>
            <person name="Glavina T."/>
            <person name="Hammon N."/>
            <person name="Israni S."/>
            <person name="Pitluck S."/>
            <person name="Di Bartolo G."/>
            <person name="Chain P."/>
            <person name="Schmutz J."/>
            <person name="Larimer F."/>
            <person name="Land M."/>
            <person name="Lykidis A."/>
            <person name="Richardson P."/>
        </authorList>
    </citation>
    <scope>NUCLEOTIDE SEQUENCE</scope>
    <source>
        <strain evidence="2">YX</strain>
    </source>
</reference>
<keyword evidence="1" id="KW-1133">Transmembrane helix</keyword>
<name>Q47Q61_THEFY</name>
<dbReference type="HOGENOM" id="CLU_082430_0_0_11"/>